<dbReference type="AlphaFoldDB" id="A0A5B7DFV4"/>
<dbReference type="EMBL" id="VSRR010000862">
    <property type="protein sequence ID" value="MPC20351.1"/>
    <property type="molecule type" value="Genomic_DNA"/>
</dbReference>
<proteinExistence type="predicted"/>
<dbReference type="Proteomes" id="UP000324222">
    <property type="component" value="Unassembled WGS sequence"/>
</dbReference>
<evidence type="ECO:0000313" key="1">
    <source>
        <dbReference type="EMBL" id="MPC20351.1"/>
    </source>
</evidence>
<keyword evidence="2" id="KW-1185">Reference proteome</keyword>
<sequence length="150" mass="17107">MSAIRTGWSGCRSMPSGASHLIHLHILLRQVSHITEELVFELAPYHRTPPAEHHQELHFIQHPGVLHRFKERFDVTGESRGSPYGRLGTAKFEFKSSSVHSVLRGHPTAKNEFRQAEIHRQYAKRRATTTSAPSLEGDILACLPEHEWME</sequence>
<evidence type="ECO:0000313" key="2">
    <source>
        <dbReference type="Proteomes" id="UP000324222"/>
    </source>
</evidence>
<reference evidence="1 2" key="1">
    <citation type="submission" date="2019-05" db="EMBL/GenBank/DDBJ databases">
        <title>Another draft genome of Portunus trituberculatus and its Hox gene families provides insights of decapod evolution.</title>
        <authorList>
            <person name="Jeong J.-H."/>
            <person name="Song I."/>
            <person name="Kim S."/>
            <person name="Choi T."/>
            <person name="Kim D."/>
            <person name="Ryu S."/>
            <person name="Kim W."/>
        </authorList>
    </citation>
    <scope>NUCLEOTIDE SEQUENCE [LARGE SCALE GENOMIC DNA]</scope>
    <source>
        <tissue evidence="1">Muscle</tissue>
    </source>
</reference>
<name>A0A5B7DFV4_PORTR</name>
<protein>
    <submittedName>
        <fullName evidence="1">Uncharacterized protein</fullName>
    </submittedName>
</protein>
<organism evidence="1 2">
    <name type="scientific">Portunus trituberculatus</name>
    <name type="common">Swimming crab</name>
    <name type="synonym">Neptunus trituberculatus</name>
    <dbReference type="NCBI Taxonomy" id="210409"/>
    <lineage>
        <taxon>Eukaryota</taxon>
        <taxon>Metazoa</taxon>
        <taxon>Ecdysozoa</taxon>
        <taxon>Arthropoda</taxon>
        <taxon>Crustacea</taxon>
        <taxon>Multicrustacea</taxon>
        <taxon>Malacostraca</taxon>
        <taxon>Eumalacostraca</taxon>
        <taxon>Eucarida</taxon>
        <taxon>Decapoda</taxon>
        <taxon>Pleocyemata</taxon>
        <taxon>Brachyura</taxon>
        <taxon>Eubrachyura</taxon>
        <taxon>Portunoidea</taxon>
        <taxon>Portunidae</taxon>
        <taxon>Portuninae</taxon>
        <taxon>Portunus</taxon>
    </lineage>
</organism>
<accession>A0A5B7DFV4</accession>
<gene>
    <name evidence="1" type="ORF">E2C01_013293</name>
</gene>
<comment type="caution">
    <text evidence="1">The sequence shown here is derived from an EMBL/GenBank/DDBJ whole genome shotgun (WGS) entry which is preliminary data.</text>
</comment>
<dbReference type="OrthoDB" id="2215036at2759"/>